<evidence type="ECO:0000313" key="3">
    <source>
        <dbReference type="EMBL" id="OGG28978.1"/>
    </source>
</evidence>
<dbReference type="Proteomes" id="UP000178461">
    <property type="component" value="Unassembled WGS sequence"/>
</dbReference>
<accession>A0A1F6AWH6</accession>
<name>A0A1F6AWH6_9BACT</name>
<evidence type="ECO:0000313" key="4">
    <source>
        <dbReference type="Proteomes" id="UP000178461"/>
    </source>
</evidence>
<evidence type="ECO:0000259" key="2">
    <source>
        <dbReference type="Pfam" id="PF13635"/>
    </source>
</evidence>
<reference evidence="3 4" key="1">
    <citation type="journal article" date="2016" name="Nat. Commun.">
        <title>Thousands of microbial genomes shed light on interconnected biogeochemical processes in an aquifer system.</title>
        <authorList>
            <person name="Anantharaman K."/>
            <person name="Brown C.T."/>
            <person name="Hug L.A."/>
            <person name="Sharon I."/>
            <person name="Castelle C.J."/>
            <person name="Probst A.J."/>
            <person name="Thomas B.C."/>
            <person name="Singh A."/>
            <person name="Wilkins M.J."/>
            <person name="Karaoz U."/>
            <person name="Brodie E.L."/>
            <person name="Williams K.H."/>
            <person name="Hubbard S.S."/>
            <person name="Banfield J.F."/>
        </authorList>
    </citation>
    <scope>NUCLEOTIDE SEQUENCE [LARGE SCALE GENOMIC DNA]</scope>
</reference>
<dbReference type="Pfam" id="PF13635">
    <property type="entry name" value="DUF4143"/>
    <property type="match status" value="1"/>
</dbReference>
<dbReference type="PANTHER" id="PTHR43566">
    <property type="entry name" value="CONSERVED PROTEIN"/>
    <property type="match status" value="1"/>
</dbReference>
<feature type="domain" description="AAA" evidence="1">
    <location>
        <begin position="18"/>
        <end position="133"/>
    </location>
</feature>
<dbReference type="Pfam" id="PF13173">
    <property type="entry name" value="AAA_14"/>
    <property type="match status" value="1"/>
</dbReference>
<proteinExistence type="predicted"/>
<organism evidence="3 4">
    <name type="scientific">Candidatus Gottesmanbacteria bacterium RIFCSPLOWO2_01_FULL_46_21</name>
    <dbReference type="NCBI Taxonomy" id="1798393"/>
    <lineage>
        <taxon>Bacteria</taxon>
        <taxon>Candidatus Gottesmaniibacteriota</taxon>
    </lineage>
</organism>
<dbReference type="PANTHER" id="PTHR43566:SF2">
    <property type="entry name" value="DUF4143 DOMAIN-CONTAINING PROTEIN"/>
    <property type="match status" value="1"/>
</dbReference>
<dbReference type="InterPro" id="IPR025420">
    <property type="entry name" value="DUF4143"/>
</dbReference>
<sequence>MIARHISATVKRAARHYPIVAIIGPRQSGKTTLARALFPRFAYVNLEAPDMRLFATRDPRGFLATYPAHAIFDEVQRTPELFSYLQVHADESEKQGQHILTGSQNFLMMKNISQSLAGRVAIHTLLPFSSGELATHRFLPPATHWSHPVFLGGYPRAVISPGESPTQWYGNYVQTYLDRDVRLLSAVGDITSFERFLRLCAGRVGQIVNLSSLANDTGISHNTAKAWLSILEASFIVFTLQPYYKNFNKRLIKSPKLYFYDTGLACWLLGITGEAQIITHPLAGALFETWIVSEYYKWRFNRGDRPRAYFWRDKTGHEIDLLVDETGRLFPIEVKSGTTVGGDFFKNISYFQTLTDTKASAVIYGGVDTQQRFQTTVYPWREIDRLFTQSDRIAR</sequence>
<gene>
    <name evidence="3" type="ORF">A2971_05005</name>
</gene>
<evidence type="ECO:0000259" key="1">
    <source>
        <dbReference type="Pfam" id="PF13173"/>
    </source>
</evidence>
<dbReference type="InterPro" id="IPR027417">
    <property type="entry name" value="P-loop_NTPase"/>
</dbReference>
<dbReference type="AlphaFoldDB" id="A0A1F6AWH6"/>
<dbReference type="EMBL" id="MFJW01000039">
    <property type="protein sequence ID" value="OGG28978.1"/>
    <property type="molecule type" value="Genomic_DNA"/>
</dbReference>
<feature type="domain" description="DUF4143" evidence="2">
    <location>
        <begin position="178"/>
        <end position="337"/>
    </location>
</feature>
<comment type="caution">
    <text evidence="3">The sequence shown here is derived from an EMBL/GenBank/DDBJ whole genome shotgun (WGS) entry which is preliminary data.</text>
</comment>
<protein>
    <recommendedName>
        <fullName evidence="5">AAA family ATPase</fullName>
    </recommendedName>
</protein>
<dbReference type="InterPro" id="IPR041682">
    <property type="entry name" value="AAA_14"/>
</dbReference>
<dbReference type="SUPFAM" id="SSF52540">
    <property type="entry name" value="P-loop containing nucleoside triphosphate hydrolases"/>
    <property type="match status" value="1"/>
</dbReference>
<evidence type="ECO:0008006" key="5">
    <source>
        <dbReference type="Google" id="ProtNLM"/>
    </source>
</evidence>